<evidence type="ECO:0000313" key="3">
    <source>
        <dbReference type="Proteomes" id="UP000614460"/>
    </source>
</evidence>
<protein>
    <recommendedName>
        <fullName evidence="1">Type I restriction modification DNA specificity domain-containing protein</fullName>
    </recommendedName>
</protein>
<organism evidence="2 3">
    <name type="scientific">Sphingobacterium cellulitidis</name>
    <dbReference type="NCBI Taxonomy" id="1768011"/>
    <lineage>
        <taxon>Bacteria</taxon>
        <taxon>Pseudomonadati</taxon>
        <taxon>Bacteroidota</taxon>
        <taxon>Sphingobacteriia</taxon>
        <taxon>Sphingobacteriales</taxon>
        <taxon>Sphingobacteriaceae</taxon>
        <taxon>Sphingobacterium</taxon>
    </lineage>
</organism>
<sequence length="144" mass="16915">MENGNAPFVVASDSNNGVTMFVNNENSSRDRNVLGVNYNGSVVENFYHPYDALFSYDVKRISFKTIEGNKYHFLFIKSIILQQKSKYEYGFKFNGERMKRQLLLMPTNSNGEPDYTYMENYMKYLEYQKLSQYLHSKGLNAKNY</sequence>
<proteinExistence type="predicted"/>
<dbReference type="GO" id="GO:0003677">
    <property type="term" value="F:DNA binding"/>
    <property type="evidence" value="ECO:0007669"/>
    <property type="project" value="InterPro"/>
</dbReference>
<reference evidence="2" key="2">
    <citation type="submission" date="2020-09" db="EMBL/GenBank/DDBJ databases">
        <authorList>
            <person name="Sun Q."/>
            <person name="Zhou Y."/>
        </authorList>
    </citation>
    <scope>NUCLEOTIDE SEQUENCE</scope>
    <source>
        <strain evidence="2">CGMCC 1.15966</strain>
    </source>
</reference>
<reference evidence="2" key="1">
    <citation type="journal article" date="2014" name="Int. J. Syst. Evol. Microbiol.">
        <title>Complete genome sequence of Corynebacterium casei LMG S-19264T (=DSM 44701T), isolated from a smear-ripened cheese.</title>
        <authorList>
            <consortium name="US DOE Joint Genome Institute (JGI-PGF)"/>
            <person name="Walter F."/>
            <person name="Albersmeier A."/>
            <person name="Kalinowski J."/>
            <person name="Ruckert C."/>
        </authorList>
    </citation>
    <scope>NUCLEOTIDE SEQUENCE</scope>
    <source>
        <strain evidence="2">CGMCC 1.15966</strain>
    </source>
</reference>
<evidence type="ECO:0000313" key="2">
    <source>
        <dbReference type="EMBL" id="GGE12137.1"/>
    </source>
</evidence>
<dbReference type="EMBL" id="BMKM01000001">
    <property type="protein sequence ID" value="GGE12137.1"/>
    <property type="molecule type" value="Genomic_DNA"/>
</dbReference>
<accession>A0A8H9KTC1</accession>
<dbReference type="AlphaFoldDB" id="A0A8H9KTC1"/>
<evidence type="ECO:0000259" key="1">
    <source>
        <dbReference type="Pfam" id="PF01420"/>
    </source>
</evidence>
<dbReference type="InterPro" id="IPR000055">
    <property type="entry name" value="Restrct_endonuc_typeI_TRD"/>
</dbReference>
<dbReference type="Pfam" id="PF01420">
    <property type="entry name" value="Methylase_S"/>
    <property type="match status" value="1"/>
</dbReference>
<keyword evidence="3" id="KW-1185">Reference proteome</keyword>
<comment type="caution">
    <text evidence="2">The sequence shown here is derived from an EMBL/GenBank/DDBJ whole genome shotgun (WGS) entry which is preliminary data.</text>
</comment>
<feature type="domain" description="Type I restriction modification DNA specificity" evidence="1">
    <location>
        <begin position="2"/>
        <end position="129"/>
    </location>
</feature>
<dbReference type="RefSeq" id="WP_220476593.1">
    <property type="nucleotide sequence ID" value="NZ_BMKM01000001.1"/>
</dbReference>
<gene>
    <name evidence="2" type="ORF">GCM10011516_07410</name>
</gene>
<dbReference type="Proteomes" id="UP000614460">
    <property type="component" value="Unassembled WGS sequence"/>
</dbReference>
<name>A0A8H9KTC1_9SPHI</name>